<evidence type="ECO:0000256" key="7">
    <source>
        <dbReference type="SAM" id="Phobius"/>
    </source>
</evidence>
<evidence type="ECO:0000259" key="8">
    <source>
        <dbReference type="PROSITE" id="PS51352"/>
    </source>
</evidence>
<dbReference type="PROSITE" id="PS51352">
    <property type="entry name" value="THIOREDOXIN_2"/>
    <property type="match status" value="1"/>
</dbReference>
<keyword evidence="7" id="KW-0472">Membrane</keyword>
<proteinExistence type="inferred from homology"/>
<comment type="similarity">
    <text evidence="1">Belongs to the thioredoxin family. DsbA subfamily.</text>
</comment>
<keyword evidence="5" id="KW-0676">Redox-active center</keyword>
<dbReference type="PANTHER" id="PTHR13887">
    <property type="entry name" value="GLUTATHIONE S-TRANSFERASE KAPPA"/>
    <property type="match status" value="1"/>
</dbReference>
<dbReference type="InterPro" id="IPR036249">
    <property type="entry name" value="Thioredoxin-like_sf"/>
</dbReference>
<keyword evidence="7" id="KW-0812">Transmembrane</keyword>
<dbReference type="PANTHER" id="PTHR13887:SF14">
    <property type="entry name" value="DISULFIDE BOND FORMATION PROTEIN D"/>
    <property type="match status" value="1"/>
</dbReference>
<feature type="transmembrane region" description="Helical" evidence="7">
    <location>
        <begin position="21"/>
        <end position="38"/>
    </location>
</feature>
<evidence type="ECO:0000256" key="6">
    <source>
        <dbReference type="SAM" id="MobiDB-lite"/>
    </source>
</evidence>
<keyword evidence="4" id="KW-1015">Disulfide bond</keyword>
<accession>A0A6G8FGY9</accession>
<dbReference type="RefSeq" id="WP_166322093.1">
    <property type="nucleotide sequence ID" value="NZ_CP049934.1"/>
</dbReference>
<dbReference type="KEGG" id="lins:G7067_03755"/>
<dbReference type="SUPFAM" id="SSF52833">
    <property type="entry name" value="Thioredoxin-like"/>
    <property type="match status" value="1"/>
</dbReference>
<feature type="domain" description="Thioredoxin" evidence="8">
    <location>
        <begin position="40"/>
        <end position="247"/>
    </location>
</feature>
<evidence type="ECO:0000313" key="10">
    <source>
        <dbReference type="Proteomes" id="UP000501387"/>
    </source>
</evidence>
<sequence length="255" mass="27537">MSETKSVATVPATKYRRLLTFTYALLGVCAILGVSLIAQSTREPTAPTAAESDTAESESENSQRSFLAALVRNTPNDPMALGRPDAPVTLIEWTDMRCPFCAVYSRDTMPQIVKEYVDAGKLRIEINDVAFFEEQSVDAAVAARAAGNQGKYFEYIETLYAAAPESGHPDMPKDKLMGFAQAAGVPDLARFETDLADPQLRSAVLTSTADAQQIGVKSVPYFVAGDITMAGAQPLENFREFIEAALAKAEPADKK</sequence>
<dbReference type="GO" id="GO:0016491">
    <property type="term" value="F:oxidoreductase activity"/>
    <property type="evidence" value="ECO:0007669"/>
    <property type="project" value="UniProtKB-KW"/>
</dbReference>
<name>A0A6G8FGY9_9MICO</name>
<evidence type="ECO:0000256" key="3">
    <source>
        <dbReference type="ARBA" id="ARBA00023002"/>
    </source>
</evidence>
<gene>
    <name evidence="9" type="ORF">G7067_03755</name>
</gene>
<dbReference type="AlphaFoldDB" id="A0A6G8FGY9"/>
<keyword evidence="7" id="KW-1133">Transmembrane helix</keyword>
<feature type="region of interest" description="Disordered" evidence="6">
    <location>
        <begin position="42"/>
        <end position="62"/>
    </location>
</feature>
<dbReference type="InterPro" id="IPR012336">
    <property type="entry name" value="Thioredoxin-like_fold"/>
</dbReference>
<dbReference type="Proteomes" id="UP000501387">
    <property type="component" value="Chromosome"/>
</dbReference>
<dbReference type="Pfam" id="PF13462">
    <property type="entry name" value="Thioredoxin_4"/>
    <property type="match status" value="1"/>
</dbReference>
<dbReference type="InterPro" id="IPR013766">
    <property type="entry name" value="Thioredoxin_domain"/>
</dbReference>
<evidence type="ECO:0000256" key="2">
    <source>
        <dbReference type="ARBA" id="ARBA00022729"/>
    </source>
</evidence>
<keyword evidence="3" id="KW-0560">Oxidoreductase</keyword>
<reference evidence="9 10" key="1">
    <citation type="submission" date="2020-03" db="EMBL/GenBank/DDBJ databases">
        <title>Leucobacter sp. nov., isolated from beetles.</title>
        <authorList>
            <person name="Hyun D.-W."/>
            <person name="Bae J.-W."/>
        </authorList>
    </citation>
    <scope>NUCLEOTIDE SEQUENCE [LARGE SCALE GENOMIC DNA]</scope>
    <source>
        <strain evidence="9 10">HDW9B</strain>
    </source>
</reference>
<evidence type="ECO:0000313" key="9">
    <source>
        <dbReference type="EMBL" id="QIM15730.1"/>
    </source>
</evidence>
<organism evidence="9 10">
    <name type="scientific">Leucobacter insecticola</name>
    <dbReference type="NCBI Taxonomy" id="2714934"/>
    <lineage>
        <taxon>Bacteria</taxon>
        <taxon>Bacillati</taxon>
        <taxon>Actinomycetota</taxon>
        <taxon>Actinomycetes</taxon>
        <taxon>Micrococcales</taxon>
        <taxon>Microbacteriaceae</taxon>
        <taxon>Leucobacter</taxon>
    </lineage>
</organism>
<feature type="compositionally biased region" description="Low complexity" evidence="6">
    <location>
        <begin position="43"/>
        <end position="52"/>
    </location>
</feature>
<evidence type="ECO:0000256" key="5">
    <source>
        <dbReference type="ARBA" id="ARBA00023284"/>
    </source>
</evidence>
<keyword evidence="10" id="KW-1185">Reference proteome</keyword>
<keyword evidence="2" id="KW-0732">Signal</keyword>
<dbReference type="EMBL" id="CP049934">
    <property type="protein sequence ID" value="QIM15730.1"/>
    <property type="molecule type" value="Genomic_DNA"/>
</dbReference>
<dbReference type="Gene3D" id="3.40.30.10">
    <property type="entry name" value="Glutaredoxin"/>
    <property type="match status" value="1"/>
</dbReference>
<evidence type="ECO:0000256" key="4">
    <source>
        <dbReference type="ARBA" id="ARBA00023157"/>
    </source>
</evidence>
<protein>
    <submittedName>
        <fullName evidence="9">Thioredoxin domain-containing protein</fullName>
    </submittedName>
</protein>
<evidence type="ECO:0000256" key="1">
    <source>
        <dbReference type="ARBA" id="ARBA00005791"/>
    </source>
</evidence>